<protein>
    <recommendedName>
        <fullName evidence="3">Reductase</fullName>
    </recommendedName>
</protein>
<dbReference type="EMBL" id="CP003137">
    <property type="protein sequence ID" value="AEV95167.1"/>
    <property type="molecule type" value="Genomic_DNA"/>
</dbReference>
<evidence type="ECO:0000313" key="2">
    <source>
        <dbReference type="Proteomes" id="UP000005444"/>
    </source>
</evidence>
<dbReference type="PATRIC" id="fig|701521.8.peg.846"/>
<proteinExistence type="predicted"/>
<dbReference type="HOGENOM" id="CLU_151843_0_0_9"/>
<sequence>MLIRYSESNRKVTMGILSFMDGLSNMELINKTIDIFSENDNKLIYLQKNNDQFIGVALVIIDNNCVILDRMAFIPNENTVYNQNDILRSLQSIYPHKRLMGSLKTASVLERFEMSQNHEE</sequence>
<reference evidence="1 2" key="1">
    <citation type="journal article" date="2012" name="J. Bacteriol.">
        <title>Complete Genome Sequence of the Beer Spoilage Organism Pediococcus claussenii ATCC BAA-344T.</title>
        <authorList>
            <person name="Pittet V."/>
            <person name="Abegunde T."/>
            <person name="Marfleet T."/>
            <person name="Haakensen M."/>
            <person name="Morrow K."/>
            <person name="Jayaprakash T."/>
            <person name="Schroeder K."/>
            <person name="Trost B."/>
            <person name="Byrns S."/>
            <person name="Bergsveinson J."/>
            <person name="Kusalik A."/>
            <person name="Ziola B."/>
        </authorList>
    </citation>
    <scope>NUCLEOTIDE SEQUENCE [LARGE SCALE GENOMIC DNA]</scope>
    <source>
        <strain evidence="1 2">ATCC BAA-344</strain>
    </source>
</reference>
<dbReference type="STRING" id="701521.PECL_898"/>
<evidence type="ECO:0008006" key="3">
    <source>
        <dbReference type="Google" id="ProtNLM"/>
    </source>
</evidence>
<name>G8PD32_PEDCP</name>
<gene>
    <name evidence="1" type="ordered locus">PECL_898</name>
</gene>
<dbReference type="eggNOG" id="COG0456">
    <property type="taxonomic scope" value="Bacteria"/>
</dbReference>
<dbReference type="KEGG" id="pce:PECL_898"/>
<keyword evidence="2" id="KW-1185">Reference proteome</keyword>
<organism evidence="1 2">
    <name type="scientific">Pediococcus claussenii (strain ATCC BAA-344 / DSM 14800 / JCM 18046 / KCTC 3811 / LMG 21948 / P06)</name>
    <dbReference type="NCBI Taxonomy" id="701521"/>
    <lineage>
        <taxon>Bacteria</taxon>
        <taxon>Bacillati</taxon>
        <taxon>Bacillota</taxon>
        <taxon>Bacilli</taxon>
        <taxon>Lactobacillales</taxon>
        <taxon>Lactobacillaceae</taxon>
        <taxon>Pediococcus</taxon>
    </lineage>
</organism>
<dbReference type="AlphaFoldDB" id="G8PD32"/>
<dbReference type="RefSeq" id="WP_014215364.1">
    <property type="nucleotide sequence ID" value="NC_016605.1"/>
</dbReference>
<evidence type="ECO:0000313" key="1">
    <source>
        <dbReference type="EMBL" id="AEV95167.1"/>
    </source>
</evidence>
<dbReference type="Proteomes" id="UP000005444">
    <property type="component" value="Chromosome"/>
</dbReference>
<accession>G8PD32</accession>